<dbReference type="AlphaFoldDB" id="H2YJC3"/>
<accession>H2YJC3</accession>
<proteinExistence type="predicted"/>
<evidence type="ECO:0000313" key="1">
    <source>
        <dbReference type="Ensembl" id="ENSCSAVP00000005422.1"/>
    </source>
</evidence>
<protein>
    <submittedName>
        <fullName evidence="1">Uncharacterized protein</fullName>
    </submittedName>
</protein>
<dbReference type="Proteomes" id="UP000007875">
    <property type="component" value="Unassembled WGS sequence"/>
</dbReference>
<name>H2YJC3_CIOSA</name>
<dbReference type="InParanoid" id="H2YJC3"/>
<reference evidence="1" key="3">
    <citation type="submission" date="2025-09" db="UniProtKB">
        <authorList>
            <consortium name="Ensembl"/>
        </authorList>
    </citation>
    <scope>IDENTIFICATION</scope>
</reference>
<keyword evidence="2" id="KW-1185">Reference proteome</keyword>
<organism evidence="1 2">
    <name type="scientific">Ciona savignyi</name>
    <name type="common">Pacific transparent sea squirt</name>
    <dbReference type="NCBI Taxonomy" id="51511"/>
    <lineage>
        <taxon>Eukaryota</taxon>
        <taxon>Metazoa</taxon>
        <taxon>Chordata</taxon>
        <taxon>Tunicata</taxon>
        <taxon>Ascidiacea</taxon>
        <taxon>Phlebobranchia</taxon>
        <taxon>Cionidae</taxon>
        <taxon>Ciona</taxon>
    </lineage>
</organism>
<reference evidence="1" key="2">
    <citation type="submission" date="2025-08" db="UniProtKB">
        <authorList>
            <consortium name="Ensembl"/>
        </authorList>
    </citation>
    <scope>IDENTIFICATION</scope>
</reference>
<reference evidence="2" key="1">
    <citation type="submission" date="2003-08" db="EMBL/GenBank/DDBJ databases">
        <authorList>
            <person name="Birren B."/>
            <person name="Nusbaum C."/>
            <person name="Abebe A."/>
            <person name="Abouelleil A."/>
            <person name="Adekoya E."/>
            <person name="Ait-zahra M."/>
            <person name="Allen N."/>
            <person name="Allen T."/>
            <person name="An P."/>
            <person name="Anderson M."/>
            <person name="Anderson S."/>
            <person name="Arachchi H."/>
            <person name="Armbruster J."/>
            <person name="Bachantsang P."/>
            <person name="Baldwin J."/>
            <person name="Barry A."/>
            <person name="Bayul T."/>
            <person name="Blitshsteyn B."/>
            <person name="Bloom T."/>
            <person name="Blye J."/>
            <person name="Boguslavskiy L."/>
            <person name="Borowsky M."/>
            <person name="Boukhgalter B."/>
            <person name="Brunache A."/>
            <person name="Butler J."/>
            <person name="Calixte N."/>
            <person name="Calvo S."/>
            <person name="Camarata J."/>
            <person name="Campo K."/>
            <person name="Chang J."/>
            <person name="Cheshatsang Y."/>
            <person name="Citroen M."/>
            <person name="Collymore A."/>
            <person name="Considine T."/>
            <person name="Cook A."/>
            <person name="Cooke P."/>
            <person name="Corum B."/>
            <person name="Cuomo C."/>
            <person name="David R."/>
            <person name="Dawoe T."/>
            <person name="Degray S."/>
            <person name="Dodge S."/>
            <person name="Dooley K."/>
            <person name="Dorje P."/>
            <person name="Dorjee K."/>
            <person name="Dorris L."/>
            <person name="Duffey N."/>
            <person name="Dupes A."/>
            <person name="Elkins T."/>
            <person name="Engels R."/>
            <person name="Erickson J."/>
            <person name="Farina A."/>
            <person name="Faro S."/>
            <person name="Ferreira P."/>
            <person name="Fischer H."/>
            <person name="Fitzgerald M."/>
            <person name="Foley K."/>
            <person name="Gage D."/>
            <person name="Galagan J."/>
            <person name="Gearin G."/>
            <person name="Gnerre S."/>
            <person name="Gnirke A."/>
            <person name="Goyette A."/>
            <person name="Graham J."/>
            <person name="Grandbois E."/>
            <person name="Gyaltsen K."/>
            <person name="Hafez N."/>
            <person name="Hagopian D."/>
            <person name="Hagos B."/>
            <person name="Hall J."/>
            <person name="Hatcher B."/>
            <person name="Heller A."/>
            <person name="Higgins H."/>
            <person name="Honan T."/>
            <person name="Horn A."/>
            <person name="Houde N."/>
            <person name="Hughes L."/>
            <person name="Hulme W."/>
            <person name="Husby E."/>
            <person name="Iliev I."/>
            <person name="Jaffe D."/>
            <person name="Jones C."/>
            <person name="Kamal M."/>
            <person name="Kamat A."/>
            <person name="Kamvysselis M."/>
            <person name="Karlsson E."/>
            <person name="Kells C."/>
            <person name="Kieu A."/>
            <person name="Kisner P."/>
            <person name="Kodira C."/>
            <person name="Kulbokas E."/>
            <person name="Labutti K."/>
            <person name="Lama D."/>
            <person name="Landers T."/>
            <person name="Leger J."/>
            <person name="Levine S."/>
            <person name="Lewis D."/>
            <person name="Lewis T."/>
            <person name="Lindblad-toh K."/>
            <person name="Liu X."/>
            <person name="Lokyitsang T."/>
            <person name="Lokyitsang Y."/>
            <person name="Lucien O."/>
            <person name="Lui A."/>
            <person name="Ma L.J."/>
            <person name="Mabbitt R."/>
            <person name="Macdonald J."/>
            <person name="Maclean C."/>
            <person name="Major J."/>
            <person name="Manning J."/>
            <person name="Marabella R."/>
            <person name="Maru K."/>
            <person name="Matthews C."/>
            <person name="Mauceli E."/>
            <person name="Mccarthy M."/>
            <person name="Mcdonough S."/>
            <person name="Mcghee T."/>
            <person name="Meldrim J."/>
            <person name="Meneus L."/>
            <person name="Mesirov J."/>
            <person name="Mihalev A."/>
            <person name="Mihova T."/>
            <person name="Mikkelsen T."/>
            <person name="Mlenga V."/>
            <person name="Moru K."/>
            <person name="Mozes J."/>
            <person name="Mulrain L."/>
            <person name="Munson G."/>
            <person name="Naylor J."/>
            <person name="Newes C."/>
            <person name="Nguyen C."/>
            <person name="Nguyen N."/>
            <person name="Nguyen T."/>
            <person name="Nicol R."/>
            <person name="Nielsen C."/>
            <person name="Nizzari M."/>
            <person name="Norbu C."/>
            <person name="Norbu N."/>
            <person name="O'donnell P."/>
            <person name="Okoawo O."/>
            <person name="O'leary S."/>
            <person name="Omotosho B."/>
            <person name="O'neill K."/>
            <person name="Osman S."/>
            <person name="Parker S."/>
            <person name="Perrin D."/>
            <person name="Phunkhang P."/>
            <person name="Piqani B."/>
            <person name="Purcell S."/>
            <person name="Rachupka T."/>
            <person name="Ramasamy U."/>
            <person name="Rameau R."/>
            <person name="Ray V."/>
            <person name="Raymond C."/>
            <person name="Retta R."/>
            <person name="Richardson S."/>
            <person name="Rise C."/>
            <person name="Rodriguez J."/>
            <person name="Rogers J."/>
            <person name="Rogov P."/>
            <person name="Rutman M."/>
            <person name="Schupbach R."/>
            <person name="Seaman C."/>
            <person name="Settipalli S."/>
            <person name="Sharpe T."/>
            <person name="Sheridan J."/>
            <person name="Sherpa N."/>
            <person name="Shi J."/>
            <person name="Smirnov S."/>
            <person name="Smith C."/>
            <person name="Sougnez C."/>
            <person name="Spencer B."/>
            <person name="Stalker J."/>
            <person name="Stange-thomann N."/>
            <person name="Stavropoulos S."/>
            <person name="Stetson K."/>
            <person name="Stone C."/>
            <person name="Stone S."/>
            <person name="Stubbs M."/>
            <person name="Talamas J."/>
            <person name="Tchuinga P."/>
            <person name="Tenzing P."/>
            <person name="Tesfaye S."/>
            <person name="Theodore J."/>
            <person name="Thoulutsang Y."/>
            <person name="Topham K."/>
            <person name="Towey S."/>
            <person name="Tsamla T."/>
            <person name="Tsomo N."/>
            <person name="Vallee D."/>
            <person name="Vassiliev H."/>
            <person name="Venkataraman V."/>
            <person name="Vinson J."/>
            <person name="Vo A."/>
            <person name="Wade C."/>
            <person name="Wang S."/>
            <person name="Wangchuk T."/>
            <person name="Wangdi T."/>
            <person name="Whittaker C."/>
            <person name="Wilkinson J."/>
            <person name="Wu Y."/>
            <person name="Wyman D."/>
            <person name="Yadav S."/>
            <person name="Yang S."/>
            <person name="Yang X."/>
            <person name="Yeager S."/>
            <person name="Yee E."/>
            <person name="Young G."/>
            <person name="Zainoun J."/>
            <person name="Zembeck L."/>
            <person name="Zimmer A."/>
            <person name="Zody M."/>
            <person name="Lander E."/>
        </authorList>
    </citation>
    <scope>NUCLEOTIDE SEQUENCE [LARGE SCALE GENOMIC DNA]</scope>
</reference>
<evidence type="ECO:0000313" key="2">
    <source>
        <dbReference type="Proteomes" id="UP000007875"/>
    </source>
</evidence>
<sequence length="119" mass="13509">MPHLHIRSRESRYIVCITKGYEEIVTCNVFDAIESFHDNINISKQASGSSKCSMFQIKSPPVSVDYGCGYIAYKAQSLSYDVLHVVLLDELAKCGWKLLEKSTTEDDERTWLFGLTKPL</sequence>
<dbReference type="Ensembl" id="ENSCSAVT00000005494.1">
    <property type="protein sequence ID" value="ENSCSAVP00000005422.1"/>
    <property type="gene ID" value="ENSCSAVG00000003245.1"/>
</dbReference>
<dbReference type="HOGENOM" id="CLU_2060649_0_0_1"/>